<name>A0ABN1G511_9BACI</name>
<proteinExistence type="inferred from homology"/>
<keyword evidence="1 3" id="KW-0418">Kinase</keyword>
<dbReference type="PIRSF" id="PIRSF006221">
    <property type="entry name" value="Ketosamine-3-kinase"/>
    <property type="match status" value="1"/>
</dbReference>
<comment type="caution">
    <text evidence="3">The sequence shown here is derived from an EMBL/GenBank/DDBJ whole genome shotgun (WGS) entry which is preliminary data.</text>
</comment>
<evidence type="ECO:0000313" key="4">
    <source>
        <dbReference type="Proteomes" id="UP001500866"/>
    </source>
</evidence>
<dbReference type="EMBL" id="BAAADS010000015">
    <property type="protein sequence ID" value="GAA0604224.1"/>
    <property type="molecule type" value="Genomic_DNA"/>
</dbReference>
<dbReference type="Proteomes" id="UP001500866">
    <property type="component" value="Unassembled WGS sequence"/>
</dbReference>
<evidence type="ECO:0000256" key="1">
    <source>
        <dbReference type="PIRNR" id="PIRNR006221"/>
    </source>
</evidence>
<feature type="region of interest" description="Disordered" evidence="2">
    <location>
        <begin position="1"/>
        <end position="25"/>
    </location>
</feature>
<dbReference type="InterPro" id="IPR016477">
    <property type="entry name" value="Fructo-/Ketosamine-3-kinase"/>
</dbReference>
<evidence type="ECO:0000256" key="2">
    <source>
        <dbReference type="SAM" id="MobiDB-lite"/>
    </source>
</evidence>
<reference evidence="3 4" key="1">
    <citation type="journal article" date="2019" name="Int. J. Syst. Evol. Microbiol.">
        <title>The Global Catalogue of Microorganisms (GCM) 10K type strain sequencing project: providing services to taxonomists for standard genome sequencing and annotation.</title>
        <authorList>
            <consortium name="The Broad Institute Genomics Platform"/>
            <consortium name="The Broad Institute Genome Sequencing Center for Infectious Disease"/>
            <person name="Wu L."/>
            <person name="Ma J."/>
        </authorList>
    </citation>
    <scope>NUCLEOTIDE SEQUENCE [LARGE SCALE GENOMIC DNA]</scope>
    <source>
        <strain evidence="3 4">JCM 15395</strain>
    </source>
</reference>
<sequence>MNTVIETALREAGDDTKPATVKKSHGGSINESYFVETGQQKYFIKYHPNAPERFFELEAKGLERIKQTNSISVPDVMAYSDDKGSAYLVLEWVEGSKTAQTESMLGDRIARMHQAVGEQHGFSDDTFIGVLPQPNGLFNSWVEYYRDRRLAAQLKQGINQKSITGKRRDRLEKLINDLDKWIPIDAAPSYLHGDLWGGNWLVGAGGIPYVIDPSFLYGDRHFELAFTELFGGYSADFYQAYKERFPLMPDYEDVKPLYQLYYLLVHLNIFGEMYGGAVDSVLKQYVGK</sequence>
<dbReference type="Gene3D" id="3.30.200.20">
    <property type="entry name" value="Phosphorylase Kinase, domain 1"/>
    <property type="match status" value="1"/>
</dbReference>
<keyword evidence="1" id="KW-0808">Transferase</keyword>
<dbReference type="Gene3D" id="3.90.1200.10">
    <property type="match status" value="1"/>
</dbReference>
<gene>
    <name evidence="3" type="ORF">GCM10009001_21740</name>
</gene>
<dbReference type="PANTHER" id="PTHR12149:SF8">
    <property type="entry name" value="PROTEIN-RIBULOSAMINE 3-KINASE"/>
    <property type="match status" value="1"/>
</dbReference>
<dbReference type="PANTHER" id="PTHR12149">
    <property type="entry name" value="FRUCTOSAMINE 3 KINASE-RELATED PROTEIN"/>
    <property type="match status" value="1"/>
</dbReference>
<organism evidence="3 4">
    <name type="scientific">Virgibacillus siamensis</name>
    <dbReference type="NCBI Taxonomy" id="480071"/>
    <lineage>
        <taxon>Bacteria</taxon>
        <taxon>Bacillati</taxon>
        <taxon>Bacillota</taxon>
        <taxon>Bacilli</taxon>
        <taxon>Bacillales</taxon>
        <taxon>Bacillaceae</taxon>
        <taxon>Virgibacillus</taxon>
    </lineage>
</organism>
<dbReference type="GO" id="GO:0016301">
    <property type="term" value="F:kinase activity"/>
    <property type="evidence" value="ECO:0007669"/>
    <property type="project" value="UniProtKB-KW"/>
</dbReference>
<dbReference type="Pfam" id="PF03881">
    <property type="entry name" value="Fructosamin_kin"/>
    <property type="match status" value="1"/>
</dbReference>
<feature type="compositionally biased region" description="Basic and acidic residues" evidence="2">
    <location>
        <begin position="8"/>
        <end position="17"/>
    </location>
</feature>
<dbReference type="SUPFAM" id="SSF56112">
    <property type="entry name" value="Protein kinase-like (PK-like)"/>
    <property type="match status" value="1"/>
</dbReference>
<evidence type="ECO:0000313" key="3">
    <source>
        <dbReference type="EMBL" id="GAA0604224.1"/>
    </source>
</evidence>
<protein>
    <submittedName>
        <fullName evidence="3">Fructosamine kinase family protein</fullName>
    </submittedName>
</protein>
<dbReference type="InterPro" id="IPR011009">
    <property type="entry name" value="Kinase-like_dom_sf"/>
</dbReference>
<comment type="similarity">
    <text evidence="1">Belongs to the fructosamine kinase family.</text>
</comment>
<dbReference type="RefSeq" id="WP_390350860.1">
    <property type="nucleotide sequence ID" value="NZ_JBHUMU010000008.1"/>
</dbReference>
<accession>A0ABN1G511</accession>
<keyword evidence="4" id="KW-1185">Reference proteome</keyword>